<dbReference type="AlphaFoldDB" id="A0AAN1QQ39"/>
<dbReference type="InterPro" id="IPR046886">
    <property type="entry name" value="RsmE_MTase_dom"/>
</dbReference>
<keyword evidence="9 12" id="KW-0949">S-adenosyl-L-methionine</keyword>
<comment type="function">
    <text evidence="10 12">Specifically methylates the N3 position of the uracil ring of uridine 1498 (m3U1498) in 16S rRNA. Acts on the fully assembled 30S ribosomal subunit.</text>
</comment>
<evidence type="ECO:0000256" key="6">
    <source>
        <dbReference type="ARBA" id="ARBA00022552"/>
    </source>
</evidence>
<dbReference type="Gene3D" id="3.40.1280.10">
    <property type="match status" value="1"/>
</dbReference>
<proteinExistence type="inferred from homology"/>
<dbReference type="GO" id="GO:0070475">
    <property type="term" value="P:rRNA base methylation"/>
    <property type="evidence" value="ECO:0007669"/>
    <property type="project" value="TreeGrafter"/>
</dbReference>
<dbReference type="GO" id="GO:0070042">
    <property type="term" value="F:rRNA (uridine-N3-)-methyltransferase activity"/>
    <property type="evidence" value="ECO:0007669"/>
    <property type="project" value="TreeGrafter"/>
</dbReference>
<dbReference type="PANTHER" id="PTHR30027">
    <property type="entry name" value="RIBOSOMAL RNA SMALL SUBUNIT METHYLTRANSFERASE E"/>
    <property type="match status" value="1"/>
</dbReference>
<keyword evidence="6 12" id="KW-0698">rRNA processing</keyword>
<evidence type="ECO:0000256" key="8">
    <source>
        <dbReference type="ARBA" id="ARBA00022679"/>
    </source>
</evidence>
<feature type="domain" description="Ribosomal RNA small subunit methyltransferase E PUA-like" evidence="14">
    <location>
        <begin position="22"/>
        <end position="65"/>
    </location>
</feature>
<dbReference type="NCBIfam" id="NF008697">
    <property type="entry name" value="PRK11713.4-1"/>
    <property type="match status" value="1"/>
</dbReference>
<keyword evidence="7 12" id="KW-0489">Methyltransferase</keyword>
<dbReference type="EC" id="2.1.1.193" evidence="3 12"/>
<evidence type="ECO:0000256" key="11">
    <source>
        <dbReference type="ARBA" id="ARBA00047944"/>
    </source>
</evidence>
<feature type="domain" description="Ribosomal RNA small subunit methyltransferase E methyltransferase" evidence="13">
    <location>
        <begin position="75"/>
        <end position="234"/>
    </location>
</feature>
<dbReference type="Proteomes" id="UP000267249">
    <property type="component" value="Chromosome"/>
</dbReference>
<evidence type="ECO:0000256" key="10">
    <source>
        <dbReference type="ARBA" id="ARBA00025699"/>
    </source>
</evidence>
<gene>
    <name evidence="15" type="ORF">DOP62_12520</name>
</gene>
<evidence type="ECO:0000256" key="1">
    <source>
        <dbReference type="ARBA" id="ARBA00004496"/>
    </source>
</evidence>
<comment type="subcellular location">
    <subcellularLocation>
        <location evidence="1 12">Cytoplasm</location>
    </subcellularLocation>
</comment>
<dbReference type="PIRSF" id="PIRSF015601">
    <property type="entry name" value="MTase_slr0722"/>
    <property type="match status" value="1"/>
</dbReference>
<name>A0AAN1QQ39_SYNEL</name>
<accession>A0AAN1QQ39</accession>
<dbReference type="PANTHER" id="PTHR30027:SF3">
    <property type="entry name" value="16S RRNA (URACIL(1498)-N(3))-METHYLTRANSFERASE"/>
    <property type="match status" value="1"/>
</dbReference>
<evidence type="ECO:0000256" key="5">
    <source>
        <dbReference type="ARBA" id="ARBA00022490"/>
    </source>
</evidence>
<evidence type="ECO:0000313" key="15">
    <source>
        <dbReference type="EMBL" id="AZB73421.1"/>
    </source>
</evidence>
<evidence type="ECO:0000259" key="14">
    <source>
        <dbReference type="Pfam" id="PF20260"/>
    </source>
</evidence>
<evidence type="ECO:0000256" key="12">
    <source>
        <dbReference type="PIRNR" id="PIRNR015601"/>
    </source>
</evidence>
<evidence type="ECO:0000256" key="3">
    <source>
        <dbReference type="ARBA" id="ARBA00012328"/>
    </source>
</evidence>
<sequence length="244" mass="26875">MARELRRLWMPPEQLQGDRWVLNPEQRHYLQRVLRLKPGDRCAVINGQGGLWTAELGDRDQLFVVEAAPVVPPPQPRLTLIQGLPKQGFDEVIRQATELGVTTIQPVISDHSQVRAEAQKTDRWRKIAIEASEQSERLYLPQIEPIRAGADAIAQTSKDSLRCLCLARRSLPNLLPWLQAQPAWTDLAIAIGPEGGWSDAEIEQAIAAGWSPVSLGSSILRAVTAPIVALSLAQAVAATRSLDN</sequence>
<keyword evidence="5 12" id="KW-0963">Cytoplasm</keyword>
<evidence type="ECO:0000313" key="16">
    <source>
        <dbReference type="Proteomes" id="UP000267249"/>
    </source>
</evidence>
<protein>
    <recommendedName>
        <fullName evidence="4 12">Ribosomal RNA small subunit methyltransferase E</fullName>
        <ecNumber evidence="3 12">2.1.1.193</ecNumber>
    </recommendedName>
</protein>
<dbReference type="InterPro" id="IPR046887">
    <property type="entry name" value="RsmE_PUA-like"/>
</dbReference>
<dbReference type="SUPFAM" id="SSF88697">
    <property type="entry name" value="PUA domain-like"/>
    <property type="match status" value="1"/>
</dbReference>
<evidence type="ECO:0000256" key="7">
    <source>
        <dbReference type="ARBA" id="ARBA00022603"/>
    </source>
</evidence>
<dbReference type="CDD" id="cd18084">
    <property type="entry name" value="RsmE-like"/>
    <property type="match status" value="1"/>
</dbReference>
<organism evidence="15 16">
    <name type="scientific">Synechococcus elongatus PCC 11801</name>
    <dbReference type="NCBI Taxonomy" id="2219813"/>
    <lineage>
        <taxon>Bacteria</taxon>
        <taxon>Bacillati</taxon>
        <taxon>Cyanobacteriota</taxon>
        <taxon>Cyanophyceae</taxon>
        <taxon>Synechococcales</taxon>
        <taxon>Synechococcaceae</taxon>
        <taxon>Synechococcus</taxon>
    </lineage>
</organism>
<keyword evidence="8 12" id="KW-0808">Transferase</keyword>
<dbReference type="GO" id="GO:0005737">
    <property type="term" value="C:cytoplasm"/>
    <property type="evidence" value="ECO:0007669"/>
    <property type="project" value="UniProtKB-SubCell"/>
</dbReference>
<dbReference type="Pfam" id="PF20260">
    <property type="entry name" value="PUA_4"/>
    <property type="match status" value="1"/>
</dbReference>
<comment type="catalytic activity">
    <reaction evidence="11 12">
        <text>uridine(1498) in 16S rRNA + S-adenosyl-L-methionine = N(3)-methyluridine(1498) in 16S rRNA + S-adenosyl-L-homocysteine + H(+)</text>
        <dbReference type="Rhea" id="RHEA:42920"/>
        <dbReference type="Rhea" id="RHEA-COMP:10283"/>
        <dbReference type="Rhea" id="RHEA-COMP:10284"/>
        <dbReference type="ChEBI" id="CHEBI:15378"/>
        <dbReference type="ChEBI" id="CHEBI:57856"/>
        <dbReference type="ChEBI" id="CHEBI:59789"/>
        <dbReference type="ChEBI" id="CHEBI:65315"/>
        <dbReference type="ChEBI" id="CHEBI:74502"/>
        <dbReference type="EC" id="2.1.1.193"/>
    </reaction>
</comment>
<dbReference type="InterPro" id="IPR029026">
    <property type="entry name" value="tRNA_m1G_MTases_N"/>
</dbReference>
<dbReference type="SUPFAM" id="SSF75217">
    <property type="entry name" value="alpha/beta knot"/>
    <property type="match status" value="1"/>
</dbReference>
<evidence type="ECO:0000256" key="4">
    <source>
        <dbReference type="ARBA" id="ARBA00013673"/>
    </source>
</evidence>
<dbReference type="EMBL" id="CP030139">
    <property type="protein sequence ID" value="AZB73421.1"/>
    <property type="molecule type" value="Genomic_DNA"/>
</dbReference>
<dbReference type="RefSeq" id="WP_208674243.1">
    <property type="nucleotide sequence ID" value="NZ_CP030139.2"/>
</dbReference>
<evidence type="ECO:0000256" key="2">
    <source>
        <dbReference type="ARBA" id="ARBA00005528"/>
    </source>
</evidence>
<reference evidence="15 16" key="1">
    <citation type="journal article" date="2018" name="Sci. Rep.">
        <title>Genome Features and Biochemical Characteristics of a Robust, Fast Growing and Naturally Transformable Cyanobacterium Synechococcus elongatus PCC 11801 Isolated from India.</title>
        <authorList>
            <person name="Jaiswal D."/>
            <person name="Sengupta A."/>
            <person name="Sohoni S."/>
            <person name="Sengupta S."/>
            <person name="Phadnavis A.G."/>
            <person name="Pakrasi H.B."/>
            <person name="Wangikar P.P."/>
        </authorList>
    </citation>
    <scope>NUCLEOTIDE SEQUENCE [LARGE SCALE GENOMIC DNA]</scope>
    <source>
        <strain evidence="15 16">PCC 11801</strain>
    </source>
</reference>
<dbReference type="InterPro" id="IPR029028">
    <property type="entry name" value="Alpha/beta_knot_MTases"/>
</dbReference>
<dbReference type="InterPro" id="IPR015947">
    <property type="entry name" value="PUA-like_sf"/>
</dbReference>
<dbReference type="Pfam" id="PF04452">
    <property type="entry name" value="Methyltrans_RNA"/>
    <property type="match status" value="1"/>
</dbReference>
<dbReference type="InterPro" id="IPR006700">
    <property type="entry name" value="RsmE"/>
</dbReference>
<evidence type="ECO:0000259" key="13">
    <source>
        <dbReference type="Pfam" id="PF04452"/>
    </source>
</evidence>
<dbReference type="NCBIfam" id="TIGR00046">
    <property type="entry name" value="RsmE family RNA methyltransferase"/>
    <property type="match status" value="1"/>
</dbReference>
<evidence type="ECO:0000256" key="9">
    <source>
        <dbReference type="ARBA" id="ARBA00022691"/>
    </source>
</evidence>
<comment type="similarity">
    <text evidence="2 12">Belongs to the RNA methyltransferase RsmE family.</text>
</comment>